<evidence type="ECO:0000313" key="1">
    <source>
        <dbReference type="EMBL" id="KAJ7775474.1"/>
    </source>
</evidence>
<reference evidence="1" key="1">
    <citation type="submission" date="2023-03" db="EMBL/GenBank/DDBJ databases">
        <title>Massive genome expansion in bonnet fungi (Mycena s.s.) driven by repeated elements and novel gene families across ecological guilds.</title>
        <authorList>
            <consortium name="Lawrence Berkeley National Laboratory"/>
            <person name="Harder C.B."/>
            <person name="Miyauchi S."/>
            <person name="Viragh M."/>
            <person name="Kuo A."/>
            <person name="Thoen E."/>
            <person name="Andreopoulos B."/>
            <person name="Lu D."/>
            <person name="Skrede I."/>
            <person name="Drula E."/>
            <person name="Henrissat B."/>
            <person name="Morin E."/>
            <person name="Kohler A."/>
            <person name="Barry K."/>
            <person name="LaButti K."/>
            <person name="Morin E."/>
            <person name="Salamov A."/>
            <person name="Lipzen A."/>
            <person name="Mereny Z."/>
            <person name="Hegedus B."/>
            <person name="Baldrian P."/>
            <person name="Stursova M."/>
            <person name="Weitz H."/>
            <person name="Taylor A."/>
            <person name="Grigoriev I.V."/>
            <person name="Nagy L.G."/>
            <person name="Martin F."/>
            <person name="Kauserud H."/>
        </authorList>
    </citation>
    <scope>NUCLEOTIDE SEQUENCE</scope>
    <source>
        <strain evidence="1">CBHHK182m</strain>
    </source>
</reference>
<dbReference type="EMBL" id="JARKIB010000010">
    <property type="protein sequence ID" value="KAJ7775474.1"/>
    <property type="molecule type" value="Genomic_DNA"/>
</dbReference>
<comment type="caution">
    <text evidence="1">The sequence shown here is derived from an EMBL/GenBank/DDBJ whole genome shotgun (WGS) entry which is preliminary data.</text>
</comment>
<name>A0AAD7K015_9AGAR</name>
<dbReference type="Proteomes" id="UP001215598">
    <property type="component" value="Unassembled WGS sequence"/>
</dbReference>
<keyword evidence="2" id="KW-1185">Reference proteome</keyword>
<accession>A0AAD7K015</accession>
<evidence type="ECO:0000313" key="2">
    <source>
        <dbReference type="Proteomes" id="UP001215598"/>
    </source>
</evidence>
<proteinExistence type="predicted"/>
<gene>
    <name evidence="1" type="ORF">B0H16DRAFT_1507533</name>
</gene>
<protein>
    <submittedName>
        <fullName evidence="1">Uncharacterized protein</fullName>
    </submittedName>
</protein>
<organism evidence="1 2">
    <name type="scientific">Mycena metata</name>
    <dbReference type="NCBI Taxonomy" id="1033252"/>
    <lineage>
        <taxon>Eukaryota</taxon>
        <taxon>Fungi</taxon>
        <taxon>Dikarya</taxon>
        <taxon>Basidiomycota</taxon>
        <taxon>Agaricomycotina</taxon>
        <taxon>Agaricomycetes</taxon>
        <taxon>Agaricomycetidae</taxon>
        <taxon>Agaricales</taxon>
        <taxon>Marasmiineae</taxon>
        <taxon>Mycenaceae</taxon>
        <taxon>Mycena</taxon>
    </lineage>
</organism>
<dbReference type="AlphaFoldDB" id="A0AAD7K015"/>
<sequence length="323" mass="36234">MWFAKPKQALRLRAIRSASNVVKSTGNGPRGPGRPARPFISTLNPLLLEPSDYIDLSGIQYKRVHFDPFDPRAPRSRRWIFYLQTGKGGISPFPDHCAGFLYYHSVPGAAIEGSLRFRIAADATRSSFSRGHDLLLPSGVLWQRLLPQLTRPHYKHFCNQLLHEDLVTPQQISQCREIFGDRDIQPSLTLFHIGQEFPISLDLATLTLTGVGESLHRRIVIPLPSYFDPGVFTGSLIARFEPSTVGGHRIVQIRITKIITPIVCTVPDYRGRIVEPKEGQLLTVKVNPVGHQPGPWKYDLERESALGRGLRALWAVSEAQLRA</sequence>